<gene>
    <name evidence="1" type="ORF">BSAE_1326</name>
</gene>
<sequence length="39" mass="4422">MCRPSNDTVGDHYGNVIAESGDSAYRTKFAWRNKPFVCK</sequence>
<accession>A0A087CQC3</accession>
<comment type="caution">
    <text evidence="1">The sequence shown here is derived from an EMBL/GenBank/DDBJ whole genome shotgun (WGS) entry which is preliminary data.</text>
</comment>
<evidence type="ECO:0000313" key="1">
    <source>
        <dbReference type="EMBL" id="KFI85473.1"/>
    </source>
</evidence>
<protein>
    <submittedName>
        <fullName evidence="1">Putative transposase for insertion sequenceelement IS986/IS6110</fullName>
    </submittedName>
</protein>
<name>A0A087CQC3_9BIFI</name>
<organism evidence="1 2">
    <name type="scientific">Bifidobacterium pullorum subsp. saeculare DSM 6531 = LMG 14934</name>
    <dbReference type="NCBI Taxonomy" id="1437611"/>
    <lineage>
        <taxon>Bacteria</taxon>
        <taxon>Bacillati</taxon>
        <taxon>Actinomycetota</taxon>
        <taxon>Actinomycetes</taxon>
        <taxon>Bifidobacteriales</taxon>
        <taxon>Bifidobacteriaceae</taxon>
        <taxon>Bifidobacterium</taxon>
    </lineage>
</organism>
<dbReference type="EMBL" id="JGZM01000008">
    <property type="protein sequence ID" value="KFI85473.1"/>
    <property type="molecule type" value="Genomic_DNA"/>
</dbReference>
<reference evidence="1 2" key="1">
    <citation type="submission" date="2014-03" db="EMBL/GenBank/DDBJ databases">
        <title>Genomics of Bifidobacteria.</title>
        <authorList>
            <person name="Ventura M."/>
            <person name="Milani C."/>
            <person name="Lugli G.A."/>
        </authorList>
    </citation>
    <scope>NUCLEOTIDE SEQUENCE [LARGE SCALE GENOMIC DNA]</scope>
    <source>
        <strain evidence="1 2">LMG 14934</strain>
    </source>
</reference>
<evidence type="ECO:0000313" key="2">
    <source>
        <dbReference type="Proteomes" id="UP000029040"/>
    </source>
</evidence>
<dbReference type="AlphaFoldDB" id="A0A087CQC3"/>
<dbReference type="Proteomes" id="UP000029040">
    <property type="component" value="Unassembled WGS sequence"/>
</dbReference>
<proteinExistence type="predicted"/>